<protein>
    <submittedName>
        <fullName evidence="1">Uncharacterized protein</fullName>
    </submittedName>
</protein>
<reference evidence="1" key="1">
    <citation type="submission" date="2018-02" db="EMBL/GenBank/DDBJ databases">
        <title>Rhizophora mucronata_Transcriptome.</title>
        <authorList>
            <person name="Meera S.P."/>
            <person name="Sreeshan A."/>
            <person name="Augustine A."/>
        </authorList>
    </citation>
    <scope>NUCLEOTIDE SEQUENCE</scope>
    <source>
        <tissue evidence="1">Leaf</tissue>
    </source>
</reference>
<dbReference type="EMBL" id="GGEC01086080">
    <property type="protein sequence ID" value="MBX66564.1"/>
    <property type="molecule type" value="Transcribed_RNA"/>
</dbReference>
<organism evidence="1">
    <name type="scientific">Rhizophora mucronata</name>
    <name type="common">Asiatic mangrove</name>
    <dbReference type="NCBI Taxonomy" id="61149"/>
    <lineage>
        <taxon>Eukaryota</taxon>
        <taxon>Viridiplantae</taxon>
        <taxon>Streptophyta</taxon>
        <taxon>Embryophyta</taxon>
        <taxon>Tracheophyta</taxon>
        <taxon>Spermatophyta</taxon>
        <taxon>Magnoliopsida</taxon>
        <taxon>eudicotyledons</taxon>
        <taxon>Gunneridae</taxon>
        <taxon>Pentapetalae</taxon>
        <taxon>rosids</taxon>
        <taxon>fabids</taxon>
        <taxon>Malpighiales</taxon>
        <taxon>Rhizophoraceae</taxon>
        <taxon>Rhizophora</taxon>
    </lineage>
</organism>
<proteinExistence type="predicted"/>
<sequence length="17" mass="1953">MNLKQLTIATVGVHWEL</sequence>
<dbReference type="AlphaFoldDB" id="A0A2P2QI19"/>
<evidence type="ECO:0000313" key="1">
    <source>
        <dbReference type="EMBL" id="MBX66564.1"/>
    </source>
</evidence>
<name>A0A2P2QI19_RHIMU</name>
<accession>A0A2P2QI19</accession>